<organism evidence="2 3">
    <name type="scientific">Xylaria flabelliformis</name>
    <dbReference type="NCBI Taxonomy" id="2512241"/>
    <lineage>
        <taxon>Eukaryota</taxon>
        <taxon>Fungi</taxon>
        <taxon>Dikarya</taxon>
        <taxon>Ascomycota</taxon>
        <taxon>Pezizomycotina</taxon>
        <taxon>Sordariomycetes</taxon>
        <taxon>Xylariomycetidae</taxon>
        <taxon>Xylariales</taxon>
        <taxon>Xylariaceae</taxon>
        <taxon>Xylaria</taxon>
    </lineage>
</organism>
<comment type="caution">
    <text evidence="2">The sequence shown here is derived from an EMBL/GenBank/DDBJ whole genome shotgun (WGS) entry which is preliminary data.</text>
</comment>
<accession>A0A553HJ52</accession>
<dbReference type="InterPro" id="IPR036282">
    <property type="entry name" value="Glutathione-S-Trfase_C_sf"/>
</dbReference>
<evidence type="ECO:0000313" key="2">
    <source>
        <dbReference type="EMBL" id="TRX87980.1"/>
    </source>
</evidence>
<dbReference type="OrthoDB" id="4951845at2759"/>
<dbReference type="Proteomes" id="UP000319160">
    <property type="component" value="Unassembled WGS sequence"/>
</dbReference>
<dbReference type="SUPFAM" id="SSF47616">
    <property type="entry name" value="GST C-terminal domain-like"/>
    <property type="match status" value="1"/>
</dbReference>
<dbReference type="STRING" id="2512241.A0A553HJ52"/>
<evidence type="ECO:0000259" key="1">
    <source>
        <dbReference type="Pfam" id="PF22041"/>
    </source>
</evidence>
<gene>
    <name evidence="2" type="ORF">FHL15_011121</name>
</gene>
<keyword evidence="3" id="KW-1185">Reference proteome</keyword>
<dbReference type="Pfam" id="PF22041">
    <property type="entry name" value="GST_C_7"/>
    <property type="match status" value="1"/>
</dbReference>
<reference evidence="3" key="1">
    <citation type="submission" date="2019-06" db="EMBL/GenBank/DDBJ databases">
        <title>Draft genome sequence of the griseofulvin-producing fungus Xylaria cubensis strain G536.</title>
        <authorList>
            <person name="Mead M.E."/>
            <person name="Raja H.A."/>
            <person name="Steenwyk J.L."/>
            <person name="Knowles S.L."/>
            <person name="Oberlies N.H."/>
            <person name="Rokas A."/>
        </authorList>
    </citation>
    <scope>NUCLEOTIDE SEQUENCE [LARGE SCALE GENOMIC DNA]</scope>
    <source>
        <strain evidence="3">G536</strain>
    </source>
</reference>
<feature type="domain" description="Glutathione S-transferase UstS-like C-terminal" evidence="1">
    <location>
        <begin position="46"/>
        <end position="153"/>
    </location>
</feature>
<dbReference type="InterPro" id="IPR054416">
    <property type="entry name" value="GST_UstS-like_C"/>
</dbReference>
<dbReference type="AlphaFoldDB" id="A0A553HJ52"/>
<proteinExistence type="predicted"/>
<sequence>MTDGTYIMDSWNIAKAIEKDHPSPCLHLDSPLREKVEGHLISGRAALKPIYVPNVVRRLLKECNHAYWHETRSNLLGMPIDQFEKEYGGNGKPYKAAAPDFQAVTTILKENPEGPFFMGSTISYTDFIWAGFLIFCRRIGDDVFQSVLETTGDAATHLKLLRALEPWSERDDH</sequence>
<dbReference type="EMBL" id="VFLP01000105">
    <property type="protein sequence ID" value="TRX87980.1"/>
    <property type="molecule type" value="Genomic_DNA"/>
</dbReference>
<name>A0A553HJ52_9PEZI</name>
<protein>
    <recommendedName>
        <fullName evidence="1">Glutathione S-transferase UstS-like C-terminal domain-containing protein</fullName>
    </recommendedName>
</protein>
<dbReference type="Gene3D" id="1.20.1050.10">
    <property type="match status" value="1"/>
</dbReference>
<evidence type="ECO:0000313" key="3">
    <source>
        <dbReference type="Proteomes" id="UP000319160"/>
    </source>
</evidence>